<accession>A0A133KJQ6</accession>
<dbReference type="Pfam" id="PF01740">
    <property type="entry name" value="STAS"/>
    <property type="match status" value="1"/>
</dbReference>
<dbReference type="PANTHER" id="PTHR33745:SF3">
    <property type="entry name" value="RSBT CO-ANTAGONIST PROTEIN RSBRC"/>
    <property type="match status" value="1"/>
</dbReference>
<dbReference type="SUPFAM" id="SSF52091">
    <property type="entry name" value="SpoIIaa-like"/>
    <property type="match status" value="1"/>
</dbReference>
<dbReference type="EMBL" id="LRPN01000109">
    <property type="protein sequence ID" value="KWZ79745.1"/>
    <property type="molecule type" value="Genomic_DNA"/>
</dbReference>
<name>A0A133KJQ6_HEYCO</name>
<dbReference type="InterPro" id="IPR002645">
    <property type="entry name" value="STAS_dom"/>
</dbReference>
<evidence type="ECO:0000313" key="4">
    <source>
        <dbReference type="Proteomes" id="UP000070376"/>
    </source>
</evidence>
<proteinExistence type="predicted"/>
<feature type="domain" description="STAS" evidence="2">
    <location>
        <begin position="165"/>
        <end position="277"/>
    </location>
</feature>
<dbReference type="PANTHER" id="PTHR33745">
    <property type="entry name" value="RSBT ANTAGONIST PROTEIN RSBS-RELATED"/>
    <property type="match status" value="1"/>
</dbReference>
<dbReference type="InterPro" id="IPR051932">
    <property type="entry name" value="Bact_StressResp_Reg"/>
</dbReference>
<dbReference type="PROSITE" id="PS50801">
    <property type="entry name" value="STAS"/>
    <property type="match status" value="1"/>
</dbReference>
<dbReference type="Proteomes" id="UP000070376">
    <property type="component" value="Unassembled WGS sequence"/>
</dbReference>
<protein>
    <submittedName>
        <fullName evidence="3">STAS domain protein</fullName>
    </submittedName>
</protein>
<dbReference type="CDD" id="cd07041">
    <property type="entry name" value="STAS_RsbR_RsbS_like"/>
    <property type="match status" value="1"/>
</dbReference>
<keyword evidence="1" id="KW-0597">Phosphoprotein</keyword>
<organism evidence="3 4">
    <name type="scientific">Heyndrickxia coagulans</name>
    <name type="common">Weizmannia coagulans</name>
    <dbReference type="NCBI Taxonomy" id="1398"/>
    <lineage>
        <taxon>Bacteria</taxon>
        <taxon>Bacillati</taxon>
        <taxon>Bacillota</taxon>
        <taxon>Bacilli</taxon>
        <taxon>Bacillales</taxon>
        <taxon>Bacillaceae</taxon>
        <taxon>Heyndrickxia</taxon>
    </lineage>
</organism>
<sequence length="290" mass="33822">MRCGEMRSIVNEQEEIIAYLKKNRDSFEQKLLNEAVNVKDKIDEILRIGNIDLLNNAFKIVTYVVEQQDEELVAFARQEGIAWATHSLTLGLKLEWVQAIRRTLWVFLRKYGEEKGIEVDQDYFFNMEKKINDRIDQFLNHFFIRYSTYKDELIDQQKRLVENLSVPIIPITSSVCILPLIGSIDMFRTNILEEKVLLEVGRLHVQTLIMDFSGIAEVEMEVVDHIFKMIDGTSMMGCKVVITGLRPEIVRQMVTRGLSFENKAETKGTLQQALKKYIQYDDLNKEITLY</sequence>
<dbReference type="InterPro" id="IPR036513">
    <property type="entry name" value="STAS_dom_sf"/>
</dbReference>
<gene>
    <name evidence="3" type="ORF">HMPREF3213_02521</name>
</gene>
<reference evidence="4" key="1">
    <citation type="submission" date="2016-01" db="EMBL/GenBank/DDBJ databases">
        <authorList>
            <person name="Mitreva M."/>
            <person name="Pepin K.H."/>
            <person name="Mihindukulasuriya K.A."/>
            <person name="Fulton R."/>
            <person name="Fronick C."/>
            <person name="O'Laughlin M."/>
            <person name="Miner T."/>
            <person name="Herter B."/>
            <person name="Rosa B.A."/>
            <person name="Cordes M."/>
            <person name="Tomlinson C."/>
            <person name="Wollam A."/>
            <person name="Palsikar V.B."/>
            <person name="Mardis E.R."/>
            <person name="Wilson R.K."/>
        </authorList>
    </citation>
    <scope>NUCLEOTIDE SEQUENCE [LARGE SCALE GENOMIC DNA]</scope>
    <source>
        <strain evidence="4">GED7749B</strain>
    </source>
</reference>
<evidence type="ECO:0000259" key="2">
    <source>
        <dbReference type="PROSITE" id="PS50801"/>
    </source>
</evidence>
<evidence type="ECO:0000256" key="1">
    <source>
        <dbReference type="ARBA" id="ARBA00022553"/>
    </source>
</evidence>
<comment type="caution">
    <text evidence="3">The sequence shown here is derived from an EMBL/GenBank/DDBJ whole genome shotgun (WGS) entry which is preliminary data.</text>
</comment>
<evidence type="ECO:0000313" key="3">
    <source>
        <dbReference type="EMBL" id="KWZ79745.1"/>
    </source>
</evidence>
<dbReference type="PATRIC" id="fig|1398.22.peg.2523"/>
<dbReference type="AlphaFoldDB" id="A0A133KJQ6"/>
<dbReference type="Gene3D" id="3.30.750.24">
    <property type="entry name" value="STAS domain"/>
    <property type="match status" value="1"/>
</dbReference>